<comment type="caution">
    <text evidence="1">The sequence shown here is derived from an EMBL/GenBank/DDBJ whole genome shotgun (WGS) entry which is preliminary data.</text>
</comment>
<dbReference type="EMBL" id="JBBPBM010000002">
    <property type="protein sequence ID" value="KAK8597330.1"/>
    <property type="molecule type" value="Genomic_DNA"/>
</dbReference>
<keyword evidence="2" id="KW-1185">Reference proteome</keyword>
<reference evidence="1 2" key="1">
    <citation type="journal article" date="2024" name="G3 (Bethesda)">
        <title>Genome assembly of Hibiscus sabdariffa L. provides insights into metabolisms of medicinal natural products.</title>
        <authorList>
            <person name="Kim T."/>
        </authorList>
    </citation>
    <scope>NUCLEOTIDE SEQUENCE [LARGE SCALE GENOMIC DNA]</scope>
    <source>
        <strain evidence="1">TK-2024</strain>
        <tissue evidence="1">Old leaves</tissue>
    </source>
</reference>
<gene>
    <name evidence="1" type="ORF">V6N12_065801</name>
</gene>
<evidence type="ECO:0008006" key="3">
    <source>
        <dbReference type="Google" id="ProtNLM"/>
    </source>
</evidence>
<protein>
    <recommendedName>
        <fullName evidence="3">Transposase</fullName>
    </recommendedName>
</protein>
<sequence>MKGKAQNIPTSADIYLTAVSHNRKRGKIFRPETIGSQIRVRSAQPTSANLSWAREFYAHNAEEDDTVNNIRGRRVTTNSTTINRILDLSENLPSIYDLIGALEDVDYNTIKDQLCIPGTEWKMTGKNP</sequence>
<dbReference type="Proteomes" id="UP001472677">
    <property type="component" value="Unassembled WGS sequence"/>
</dbReference>
<proteinExistence type="predicted"/>
<accession>A0ABR2G9S8</accession>
<name>A0ABR2G9S8_9ROSI</name>
<evidence type="ECO:0000313" key="2">
    <source>
        <dbReference type="Proteomes" id="UP001472677"/>
    </source>
</evidence>
<evidence type="ECO:0000313" key="1">
    <source>
        <dbReference type="EMBL" id="KAK8597330.1"/>
    </source>
</evidence>
<organism evidence="1 2">
    <name type="scientific">Hibiscus sabdariffa</name>
    <name type="common">roselle</name>
    <dbReference type="NCBI Taxonomy" id="183260"/>
    <lineage>
        <taxon>Eukaryota</taxon>
        <taxon>Viridiplantae</taxon>
        <taxon>Streptophyta</taxon>
        <taxon>Embryophyta</taxon>
        <taxon>Tracheophyta</taxon>
        <taxon>Spermatophyta</taxon>
        <taxon>Magnoliopsida</taxon>
        <taxon>eudicotyledons</taxon>
        <taxon>Gunneridae</taxon>
        <taxon>Pentapetalae</taxon>
        <taxon>rosids</taxon>
        <taxon>malvids</taxon>
        <taxon>Malvales</taxon>
        <taxon>Malvaceae</taxon>
        <taxon>Malvoideae</taxon>
        <taxon>Hibiscus</taxon>
    </lineage>
</organism>